<dbReference type="Proteomes" id="UP000680038">
    <property type="component" value="Unassembled WGS sequence"/>
</dbReference>
<feature type="transmembrane region" description="Helical" evidence="1">
    <location>
        <begin position="12"/>
        <end position="43"/>
    </location>
</feature>
<keyword evidence="3" id="KW-1185">Reference proteome</keyword>
<dbReference type="EMBL" id="CAJRAF010000002">
    <property type="protein sequence ID" value="CAG5003901.1"/>
    <property type="molecule type" value="Genomic_DNA"/>
</dbReference>
<keyword evidence="1" id="KW-0472">Membrane</keyword>
<keyword evidence="1" id="KW-0812">Transmembrane</keyword>
<organism evidence="2 3">
    <name type="scientific">Dyadobacter helix</name>
    <dbReference type="NCBI Taxonomy" id="2822344"/>
    <lineage>
        <taxon>Bacteria</taxon>
        <taxon>Pseudomonadati</taxon>
        <taxon>Bacteroidota</taxon>
        <taxon>Cytophagia</taxon>
        <taxon>Cytophagales</taxon>
        <taxon>Spirosomataceae</taxon>
        <taxon>Dyadobacter</taxon>
    </lineage>
</organism>
<protein>
    <submittedName>
        <fullName evidence="2">Uncharacterized protein</fullName>
    </submittedName>
</protein>
<name>A0A916JD41_9BACT</name>
<dbReference type="RefSeq" id="WP_215239778.1">
    <property type="nucleotide sequence ID" value="NZ_CAJRAF010000002.1"/>
</dbReference>
<comment type="caution">
    <text evidence="2">The sequence shown here is derived from an EMBL/GenBank/DDBJ whole genome shotgun (WGS) entry which is preliminary data.</text>
</comment>
<dbReference type="AlphaFoldDB" id="A0A916JD41"/>
<accession>A0A916JD41</accession>
<proteinExistence type="predicted"/>
<evidence type="ECO:0000313" key="2">
    <source>
        <dbReference type="EMBL" id="CAG5003901.1"/>
    </source>
</evidence>
<evidence type="ECO:0000256" key="1">
    <source>
        <dbReference type="SAM" id="Phobius"/>
    </source>
</evidence>
<evidence type="ECO:0000313" key="3">
    <source>
        <dbReference type="Proteomes" id="UP000680038"/>
    </source>
</evidence>
<sequence length="84" mass="9524">MIFLILRSIGSGILGGVLLFAASLLFSRLFFFLLFTGLAFWFVTGRPNTRRDNYVPLQSKRYDAGSERKSLNIVPFNPPVKIKL</sequence>
<reference evidence="2" key="1">
    <citation type="submission" date="2021-04" db="EMBL/GenBank/DDBJ databases">
        <authorList>
            <person name="Rodrigo-Torres L."/>
            <person name="Arahal R. D."/>
            <person name="Lucena T."/>
        </authorList>
    </citation>
    <scope>NUCLEOTIDE SEQUENCE</scope>
    <source>
        <strain evidence="2">CECT 9275</strain>
    </source>
</reference>
<gene>
    <name evidence="2" type="ORF">DYBT9275_03254</name>
</gene>
<keyword evidence="1" id="KW-1133">Transmembrane helix</keyword>